<dbReference type="Proteomes" id="UP000574067">
    <property type="component" value="Unassembled WGS sequence"/>
</dbReference>
<dbReference type="InterPro" id="IPR000863">
    <property type="entry name" value="Sulfotransferase_dom"/>
</dbReference>
<evidence type="ECO:0000313" key="4">
    <source>
        <dbReference type="EMBL" id="NML17517.1"/>
    </source>
</evidence>
<gene>
    <name evidence="4" type="ORF">HHL10_21345</name>
</gene>
<organism evidence="4 5">
    <name type="scientific">Azohydromonas caseinilytica</name>
    <dbReference type="NCBI Taxonomy" id="2728836"/>
    <lineage>
        <taxon>Bacteria</taxon>
        <taxon>Pseudomonadati</taxon>
        <taxon>Pseudomonadota</taxon>
        <taxon>Betaproteobacteria</taxon>
        <taxon>Burkholderiales</taxon>
        <taxon>Sphaerotilaceae</taxon>
        <taxon>Azohydromonas</taxon>
    </lineage>
</organism>
<dbReference type="PANTHER" id="PTHR10605:SF56">
    <property type="entry name" value="BIFUNCTIONAL HEPARAN SULFATE N-DEACETYLASE_N-SULFOTRANSFERASE"/>
    <property type="match status" value="1"/>
</dbReference>
<comment type="caution">
    <text evidence="4">The sequence shown here is derived from an EMBL/GenBank/DDBJ whole genome shotgun (WGS) entry which is preliminary data.</text>
</comment>
<evidence type="ECO:0000256" key="2">
    <source>
        <dbReference type="ARBA" id="ARBA00023180"/>
    </source>
</evidence>
<accession>A0A848FBD6</accession>
<proteinExistence type="predicted"/>
<evidence type="ECO:0000256" key="1">
    <source>
        <dbReference type="ARBA" id="ARBA00022679"/>
    </source>
</evidence>
<protein>
    <submittedName>
        <fullName evidence="4">Sulfotransferase domain-containing protein</fullName>
    </submittedName>
</protein>
<reference evidence="4 5" key="1">
    <citation type="submission" date="2020-04" db="EMBL/GenBank/DDBJ databases">
        <title>Azohydromonas sp. isolated from soil.</title>
        <authorList>
            <person name="Dahal R.H."/>
        </authorList>
    </citation>
    <scope>NUCLEOTIDE SEQUENCE [LARGE SCALE GENOMIC DNA]</scope>
    <source>
        <strain evidence="4 5">G-1-1-14</strain>
    </source>
</reference>
<dbReference type="RefSeq" id="WP_169162420.1">
    <property type="nucleotide sequence ID" value="NZ_JABBFW010000019.1"/>
</dbReference>
<dbReference type="AlphaFoldDB" id="A0A848FBD6"/>
<dbReference type="Gene3D" id="3.40.50.300">
    <property type="entry name" value="P-loop containing nucleotide triphosphate hydrolases"/>
    <property type="match status" value="1"/>
</dbReference>
<feature type="domain" description="Sulfotransferase" evidence="3">
    <location>
        <begin position="5"/>
        <end position="212"/>
    </location>
</feature>
<evidence type="ECO:0000313" key="5">
    <source>
        <dbReference type="Proteomes" id="UP000574067"/>
    </source>
</evidence>
<dbReference type="InterPro" id="IPR027417">
    <property type="entry name" value="P-loop_NTPase"/>
</dbReference>
<keyword evidence="5" id="KW-1185">Reference proteome</keyword>
<keyword evidence="1 4" id="KW-0808">Transferase</keyword>
<keyword evidence="2" id="KW-0325">Glycoprotein</keyword>
<evidence type="ECO:0000259" key="3">
    <source>
        <dbReference type="Pfam" id="PF00685"/>
    </source>
</evidence>
<sequence>MTLPNFIIGGTEKAGTTSVFTYLLSHPQVCGSKVKETDFFRQDDGADPGRSAEAYAAYFAHCKSREARVVMEASPGYLGESRTVAPRMQALLKDEVKLLFILRNPVDRLYSSFNFHKARLELPAELSFEDYVERCLQFDRGVPAEKLGIGRWFLQVLDFGRYAPHLEPFLERFPAARIRIMFYEELQCDERAFMKELCVFLGIDAAYFDDYTFQAANVTFSSRFEGLHRYALKLNHMLEPVLRARPGLKRGLVGLYKKFNQARQGYPAMPAPMRDQLQAYYEPSIRQLAGIVGEAAVPGSWQAPSSAAPAGSLKVQPAR</sequence>
<dbReference type="Pfam" id="PF00685">
    <property type="entry name" value="Sulfotransfer_1"/>
    <property type="match status" value="1"/>
</dbReference>
<dbReference type="EMBL" id="JABBFW010000019">
    <property type="protein sequence ID" value="NML17517.1"/>
    <property type="molecule type" value="Genomic_DNA"/>
</dbReference>
<name>A0A848FBD6_9BURK</name>
<dbReference type="SUPFAM" id="SSF52540">
    <property type="entry name" value="P-loop containing nucleoside triphosphate hydrolases"/>
    <property type="match status" value="1"/>
</dbReference>
<dbReference type="PANTHER" id="PTHR10605">
    <property type="entry name" value="HEPARAN SULFATE SULFOTRANSFERASE"/>
    <property type="match status" value="1"/>
</dbReference>
<dbReference type="GO" id="GO:0008146">
    <property type="term" value="F:sulfotransferase activity"/>
    <property type="evidence" value="ECO:0007669"/>
    <property type="project" value="InterPro"/>
</dbReference>
<dbReference type="InterPro" id="IPR037359">
    <property type="entry name" value="NST/OST"/>
</dbReference>